<dbReference type="Gene3D" id="1.10.10.60">
    <property type="entry name" value="Homeodomain-like"/>
    <property type="match status" value="1"/>
</dbReference>
<dbReference type="PRINTS" id="PR00455">
    <property type="entry name" value="HTHTETR"/>
</dbReference>
<keyword evidence="5" id="KW-1185">Reference proteome</keyword>
<dbReference type="InterPro" id="IPR001647">
    <property type="entry name" value="HTH_TetR"/>
</dbReference>
<dbReference type="GO" id="GO:0000976">
    <property type="term" value="F:transcription cis-regulatory region binding"/>
    <property type="evidence" value="ECO:0007669"/>
    <property type="project" value="TreeGrafter"/>
</dbReference>
<dbReference type="Gene3D" id="1.10.357.10">
    <property type="entry name" value="Tetracycline Repressor, domain 2"/>
    <property type="match status" value="1"/>
</dbReference>
<dbReference type="Pfam" id="PF00440">
    <property type="entry name" value="TetR_N"/>
    <property type="match status" value="1"/>
</dbReference>
<dbReference type="InterPro" id="IPR050109">
    <property type="entry name" value="HTH-type_TetR-like_transc_reg"/>
</dbReference>
<dbReference type="PANTHER" id="PTHR30055">
    <property type="entry name" value="HTH-TYPE TRANSCRIPTIONAL REGULATOR RUTR"/>
    <property type="match status" value="1"/>
</dbReference>
<organism evidence="4 5">
    <name type="scientific">Cellulomonas soli</name>
    <dbReference type="NCBI Taxonomy" id="931535"/>
    <lineage>
        <taxon>Bacteria</taxon>
        <taxon>Bacillati</taxon>
        <taxon>Actinomycetota</taxon>
        <taxon>Actinomycetes</taxon>
        <taxon>Micrococcales</taxon>
        <taxon>Cellulomonadaceae</taxon>
        <taxon>Cellulomonas</taxon>
    </lineage>
</organism>
<proteinExistence type="predicted"/>
<evidence type="ECO:0000259" key="3">
    <source>
        <dbReference type="PROSITE" id="PS50977"/>
    </source>
</evidence>
<gene>
    <name evidence="4" type="ORF">CSO01_02320</name>
</gene>
<feature type="DNA-binding region" description="H-T-H motif" evidence="2">
    <location>
        <begin position="43"/>
        <end position="62"/>
    </location>
</feature>
<dbReference type="InterPro" id="IPR009057">
    <property type="entry name" value="Homeodomain-like_sf"/>
</dbReference>
<dbReference type="SUPFAM" id="SSF46689">
    <property type="entry name" value="Homeodomain-like"/>
    <property type="match status" value="1"/>
</dbReference>
<dbReference type="EMBL" id="BKAL01000001">
    <property type="protein sequence ID" value="GEP67517.1"/>
    <property type="molecule type" value="Genomic_DNA"/>
</dbReference>
<dbReference type="PROSITE" id="PS50977">
    <property type="entry name" value="HTH_TETR_2"/>
    <property type="match status" value="1"/>
</dbReference>
<dbReference type="Proteomes" id="UP000321798">
    <property type="component" value="Unassembled WGS sequence"/>
</dbReference>
<evidence type="ECO:0000256" key="1">
    <source>
        <dbReference type="ARBA" id="ARBA00023125"/>
    </source>
</evidence>
<sequence>MRDNGPMPRIDAPTVAEHHVMRRRAIVSAARDLLGSAGASAVTPAAVAGRSGLARTSVYQYFPSTGALLAAAVEATFVDANDALADAVADAPGGDPRSRIHAYVQVGLRLAARDHGPFHQLTLTGLPPECTDRVRELHDALLAPLRAAVEELGVRDTTLVTGLVFGAISAAVQLVDHGRDLDETTAGTLAFIDAGLAAAAC</sequence>
<evidence type="ECO:0000256" key="2">
    <source>
        <dbReference type="PROSITE-ProRule" id="PRU00335"/>
    </source>
</evidence>
<dbReference type="PANTHER" id="PTHR30055:SF226">
    <property type="entry name" value="HTH-TYPE TRANSCRIPTIONAL REGULATOR PKSA"/>
    <property type="match status" value="1"/>
</dbReference>
<evidence type="ECO:0000313" key="4">
    <source>
        <dbReference type="EMBL" id="GEP67517.1"/>
    </source>
</evidence>
<feature type="domain" description="HTH tetR-type" evidence="3">
    <location>
        <begin position="20"/>
        <end position="80"/>
    </location>
</feature>
<dbReference type="GO" id="GO:0003700">
    <property type="term" value="F:DNA-binding transcription factor activity"/>
    <property type="evidence" value="ECO:0007669"/>
    <property type="project" value="TreeGrafter"/>
</dbReference>
<evidence type="ECO:0000313" key="5">
    <source>
        <dbReference type="Proteomes" id="UP000321798"/>
    </source>
</evidence>
<accession>A0A512P8J3</accession>
<keyword evidence="1 2" id="KW-0238">DNA-binding</keyword>
<dbReference type="AlphaFoldDB" id="A0A512P8J3"/>
<reference evidence="4 5" key="1">
    <citation type="submission" date="2019-07" db="EMBL/GenBank/DDBJ databases">
        <title>Whole genome shotgun sequence of Cellulomonas soli NBRC 109434.</title>
        <authorList>
            <person name="Hosoyama A."/>
            <person name="Uohara A."/>
            <person name="Ohji S."/>
            <person name="Ichikawa N."/>
        </authorList>
    </citation>
    <scope>NUCLEOTIDE SEQUENCE [LARGE SCALE GENOMIC DNA]</scope>
    <source>
        <strain evidence="4 5">NBRC 109434</strain>
    </source>
</reference>
<protein>
    <recommendedName>
        <fullName evidence="3">HTH tetR-type domain-containing protein</fullName>
    </recommendedName>
</protein>
<name>A0A512P8J3_9CELL</name>
<comment type="caution">
    <text evidence="4">The sequence shown here is derived from an EMBL/GenBank/DDBJ whole genome shotgun (WGS) entry which is preliminary data.</text>
</comment>